<evidence type="ECO:0000256" key="1">
    <source>
        <dbReference type="SAM" id="MobiDB-lite"/>
    </source>
</evidence>
<dbReference type="SUPFAM" id="SSF52540">
    <property type="entry name" value="P-loop containing nucleoside triphosphate hydrolases"/>
    <property type="match status" value="1"/>
</dbReference>
<dbReference type="EMBL" id="BLLF01002442">
    <property type="protein sequence ID" value="GFH24097.1"/>
    <property type="molecule type" value="Genomic_DNA"/>
</dbReference>
<dbReference type="AlphaFoldDB" id="A0A699ZMN6"/>
<accession>A0A699ZMN6</accession>
<dbReference type="Pfam" id="PF16897">
    <property type="entry name" value="MMR_HSR1_Xtn"/>
    <property type="match status" value="1"/>
</dbReference>
<keyword evidence="4" id="KW-1185">Reference proteome</keyword>
<dbReference type="PANTHER" id="PTHR43127">
    <property type="entry name" value="DEVELOPMENTALLY-REGULATED GTP-BINDING PROTEIN 2"/>
    <property type="match status" value="1"/>
</dbReference>
<proteinExistence type="predicted"/>
<evidence type="ECO:0000313" key="3">
    <source>
        <dbReference type="EMBL" id="GFH24097.1"/>
    </source>
</evidence>
<reference evidence="3 4" key="1">
    <citation type="submission" date="2020-02" db="EMBL/GenBank/DDBJ databases">
        <title>Draft genome sequence of Haematococcus lacustris strain NIES-144.</title>
        <authorList>
            <person name="Morimoto D."/>
            <person name="Nakagawa S."/>
            <person name="Yoshida T."/>
            <person name="Sawayama S."/>
        </authorList>
    </citation>
    <scope>NUCLEOTIDE SEQUENCE [LARGE SCALE GENOMIC DNA]</scope>
    <source>
        <strain evidence="3 4">NIES-144</strain>
    </source>
</reference>
<dbReference type="InterPro" id="IPR027417">
    <property type="entry name" value="P-loop_NTPase"/>
</dbReference>
<dbReference type="GO" id="GO:0003924">
    <property type="term" value="F:GTPase activity"/>
    <property type="evidence" value="ECO:0007669"/>
    <property type="project" value="InterPro"/>
</dbReference>
<dbReference type="InterPro" id="IPR012675">
    <property type="entry name" value="Beta-grasp_dom_sf"/>
</dbReference>
<organism evidence="3 4">
    <name type="scientific">Haematococcus lacustris</name>
    <name type="common">Green alga</name>
    <name type="synonym">Haematococcus pluvialis</name>
    <dbReference type="NCBI Taxonomy" id="44745"/>
    <lineage>
        <taxon>Eukaryota</taxon>
        <taxon>Viridiplantae</taxon>
        <taxon>Chlorophyta</taxon>
        <taxon>core chlorophytes</taxon>
        <taxon>Chlorophyceae</taxon>
        <taxon>CS clade</taxon>
        <taxon>Chlamydomonadales</taxon>
        <taxon>Haematococcaceae</taxon>
        <taxon>Haematococcus</taxon>
    </lineage>
</organism>
<gene>
    <name evidence="3" type="ORF">HaLaN_21824</name>
</gene>
<dbReference type="InterPro" id="IPR045001">
    <property type="entry name" value="DRG"/>
</dbReference>
<dbReference type="Gene3D" id="6.10.140.1070">
    <property type="match status" value="1"/>
</dbReference>
<sequence length="230" mass="25910">MVLDATKPWTHRDILTRELESVGMRLNKSPPNVYFRKRKTGGLSINSTIQLTQLDDKMIARILQEYRIHNCELLFKEDIGVDDLIDLIEGNRRYIKCLYVYNKVDMASIEEVDEIAHRPNSVPISCSMNLNMDGLLCAIWDAMALVRCYTKKVGAKPDFGDPVVMTQDRGGTTVEALCGLTHKLEDEDVVQIVKKKVKTGEDGRGRFKNVGAGAKPDRIADREKKAALKS</sequence>
<name>A0A699ZMN6_HAELA</name>
<evidence type="ECO:0000313" key="4">
    <source>
        <dbReference type="Proteomes" id="UP000485058"/>
    </source>
</evidence>
<evidence type="ECO:0000259" key="2">
    <source>
        <dbReference type="Pfam" id="PF16897"/>
    </source>
</evidence>
<comment type="caution">
    <text evidence="3">The sequence shown here is derived from an EMBL/GenBank/DDBJ whole genome shotgun (WGS) entry which is preliminary data.</text>
</comment>
<dbReference type="GO" id="GO:0005525">
    <property type="term" value="F:GTP binding"/>
    <property type="evidence" value="ECO:0007669"/>
    <property type="project" value="InterPro"/>
</dbReference>
<dbReference type="InterPro" id="IPR031662">
    <property type="entry name" value="GTP-binding_2"/>
</dbReference>
<dbReference type="Gene3D" id="3.10.20.30">
    <property type="match status" value="1"/>
</dbReference>
<feature type="region of interest" description="Disordered" evidence="1">
    <location>
        <begin position="202"/>
        <end position="230"/>
    </location>
</feature>
<protein>
    <submittedName>
        <fullName evidence="3">OBG-type G domain-containing protein</fullName>
    </submittedName>
</protein>
<feature type="domain" description="GTP binding protein second" evidence="2">
    <location>
        <begin position="40"/>
        <end position="145"/>
    </location>
</feature>
<dbReference type="Proteomes" id="UP000485058">
    <property type="component" value="Unassembled WGS sequence"/>
</dbReference>
<feature type="compositionally biased region" description="Basic and acidic residues" evidence="1">
    <location>
        <begin position="215"/>
        <end position="230"/>
    </location>
</feature>